<sequence length="96" mass="10956">MRETLESGGQNLVQGLKNFLRDIKSSGDILNIKTTDKSAFKLGKNIAVTKGKVIFQNDLMQLICYETKEKVHKIPIFIIPPCINKYYNILELSRRA</sequence>
<keyword evidence="2" id="KW-0012">Acyltransferase</keyword>
<comment type="caution">
    <text evidence="4">The sequence shown here is derived from an EMBL/GenBank/DDBJ whole genome shotgun (WGS) entry which is preliminary data.</text>
</comment>
<evidence type="ECO:0000259" key="3">
    <source>
        <dbReference type="Pfam" id="PF07167"/>
    </source>
</evidence>
<dbReference type="GO" id="GO:0016746">
    <property type="term" value="F:acyltransferase activity"/>
    <property type="evidence" value="ECO:0007669"/>
    <property type="project" value="UniProtKB-KW"/>
</dbReference>
<dbReference type="GO" id="GO:0042619">
    <property type="term" value="P:poly-hydroxybutyrate biosynthetic process"/>
    <property type="evidence" value="ECO:0007669"/>
    <property type="project" value="InterPro"/>
</dbReference>
<name>A0A0F3N0M0_RICAM</name>
<organism evidence="4 5">
    <name type="scientific">Rickettsia amblyommatis str. Ac/Pa</name>
    <dbReference type="NCBI Taxonomy" id="1359164"/>
    <lineage>
        <taxon>Bacteria</taxon>
        <taxon>Pseudomonadati</taxon>
        <taxon>Pseudomonadota</taxon>
        <taxon>Alphaproteobacteria</taxon>
        <taxon>Rickettsiales</taxon>
        <taxon>Rickettsiaceae</taxon>
        <taxon>Rickettsieae</taxon>
        <taxon>Rickettsia</taxon>
        <taxon>spotted fever group</taxon>
    </lineage>
</organism>
<proteinExistence type="predicted"/>
<evidence type="ECO:0000313" key="5">
    <source>
        <dbReference type="Proteomes" id="UP000033556"/>
    </source>
</evidence>
<dbReference type="PANTHER" id="PTHR36837:SF5">
    <property type="entry name" value="POLY-3-HYDROXYBUTYRATE SYNTHASE"/>
    <property type="match status" value="1"/>
</dbReference>
<dbReference type="InterPro" id="IPR051321">
    <property type="entry name" value="PHA/PHB_synthase"/>
</dbReference>
<dbReference type="Pfam" id="PF07167">
    <property type="entry name" value="PhaC_N"/>
    <property type="match status" value="1"/>
</dbReference>
<protein>
    <submittedName>
        <fullName evidence="4">Poly-beta-hydroxybutyrate polymerase family protein</fullName>
    </submittedName>
</protein>
<evidence type="ECO:0000256" key="1">
    <source>
        <dbReference type="ARBA" id="ARBA00022679"/>
    </source>
</evidence>
<dbReference type="InterPro" id="IPR010941">
    <property type="entry name" value="PhaC_N"/>
</dbReference>
<evidence type="ECO:0000313" key="4">
    <source>
        <dbReference type="EMBL" id="KJV61217.1"/>
    </source>
</evidence>
<dbReference type="Proteomes" id="UP000033556">
    <property type="component" value="Unassembled WGS sequence"/>
</dbReference>
<dbReference type="PATRIC" id="fig|1359164.3.peg.219"/>
<dbReference type="AlphaFoldDB" id="A0A0F3N0M0"/>
<keyword evidence="1" id="KW-0808">Transferase</keyword>
<keyword evidence="5" id="KW-1185">Reference proteome</keyword>
<dbReference type="EMBL" id="LANR01000001">
    <property type="protein sequence ID" value="KJV61217.1"/>
    <property type="molecule type" value="Genomic_DNA"/>
</dbReference>
<gene>
    <name evidence="4" type="ORF">APHACPA_0219</name>
</gene>
<feature type="domain" description="Poly-beta-hydroxybutyrate polymerase N-terminal" evidence="3">
    <location>
        <begin position="1"/>
        <end position="93"/>
    </location>
</feature>
<evidence type="ECO:0000256" key="2">
    <source>
        <dbReference type="ARBA" id="ARBA00023315"/>
    </source>
</evidence>
<dbReference type="PANTHER" id="PTHR36837">
    <property type="entry name" value="POLY(3-HYDROXYALKANOATE) POLYMERASE SUBUNIT PHAC"/>
    <property type="match status" value="1"/>
</dbReference>
<accession>A0A0F3N0M0</accession>
<reference evidence="4 5" key="1">
    <citation type="submission" date="2015-01" db="EMBL/GenBank/DDBJ databases">
        <title>Genome Sequencing of Rickettsiales.</title>
        <authorList>
            <person name="Daugherty S.C."/>
            <person name="Su Q."/>
            <person name="Abolude K."/>
            <person name="Beier-Sexton M."/>
            <person name="Carlyon J.A."/>
            <person name="Carter R."/>
            <person name="Day N.P."/>
            <person name="Dumler S.J."/>
            <person name="Dyachenko V."/>
            <person name="Godinez A."/>
            <person name="Kurtti T.J."/>
            <person name="Lichay M."/>
            <person name="Mullins K.E."/>
            <person name="Ott S."/>
            <person name="Pappas-Brown V."/>
            <person name="Paris D.H."/>
            <person name="Patel P."/>
            <person name="Richards A.L."/>
            <person name="Sadzewicz L."/>
            <person name="Sears K."/>
            <person name="Seidman D."/>
            <person name="Sengamalay N."/>
            <person name="Stenos J."/>
            <person name="Tallon L.J."/>
            <person name="Vincent G."/>
            <person name="Fraser C.M."/>
            <person name="Munderloh U."/>
            <person name="Dunning-Hotopp J.C."/>
        </authorList>
    </citation>
    <scope>NUCLEOTIDE SEQUENCE [LARGE SCALE GENOMIC DNA]</scope>
    <source>
        <strain evidence="4 5">Ac/Pa</strain>
    </source>
</reference>